<dbReference type="Gene3D" id="3.40.50.1820">
    <property type="entry name" value="alpha/beta hydrolase"/>
    <property type="match status" value="1"/>
</dbReference>
<dbReference type="InterPro" id="IPR000639">
    <property type="entry name" value="Epox_hydrolase-like"/>
</dbReference>
<dbReference type="RefSeq" id="WP_084230790.1">
    <property type="nucleotide sequence ID" value="NZ_FWWR01000009.1"/>
</dbReference>
<proteinExistence type="predicted"/>
<dbReference type="SUPFAM" id="SSF53474">
    <property type="entry name" value="alpha/beta-Hydrolases"/>
    <property type="match status" value="1"/>
</dbReference>
<sequence>MECKFININGEEIFYREMGSGPVLLLIHGNISSSIFFTEAMEELSKEYRVIAPDLRGYGNSSYNKKIHSIFEFAEDLKQFVLEMDLREFYVLGWSLGGGIVMEFLADRELKFRVKKAVLMASIGIYGAELPVTTGMNGIRTQMFNINFTLTQNLVKYNPVTAFLEHSNEEIKYCGMDGVLKNLVYTNKLPEPEIYERNLKDVVKQRCLSEAGNTVASFRFNKEIRENVPILIIHGTSDKVIDSLIARVNKNYFSTQAELVMFEDCGHAVMTDKYEELIKEIRWFCK</sequence>
<dbReference type="STRING" id="573058.SAMN00017477_1226"/>
<name>A0A1W1V2U6_PEPAS</name>
<dbReference type="InterPro" id="IPR000073">
    <property type="entry name" value="AB_hydrolase_1"/>
</dbReference>
<organism evidence="2 3">
    <name type="scientific">Peptoniphilus asaccharolyticus DSM 20463</name>
    <dbReference type="NCBI Taxonomy" id="573058"/>
    <lineage>
        <taxon>Bacteria</taxon>
        <taxon>Bacillati</taxon>
        <taxon>Bacillota</taxon>
        <taxon>Tissierellia</taxon>
        <taxon>Tissierellales</taxon>
        <taxon>Peptoniphilaceae</taxon>
        <taxon>Peptoniphilus</taxon>
    </lineage>
</organism>
<dbReference type="GO" id="GO:0016020">
    <property type="term" value="C:membrane"/>
    <property type="evidence" value="ECO:0007669"/>
    <property type="project" value="TreeGrafter"/>
</dbReference>
<dbReference type="InterPro" id="IPR050266">
    <property type="entry name" value="AB_hydrolase_sf"/>
</dbReference>
<evidence type="ECO:0000313" key="3">
    <source>
        <dbReference type="Proteomes" id="UP000192368"/>
    </source>
</evidence>
<dbReference type="EMBL" id="FWWR01000009">
    <property type="protein sequence ID" value="SMB87707.1"/>
    <property type="molecule type" value="Genomic_DNA"/>
</dbReference>
<dbReference type="InterPro" id="IPR029058">
    <property type="entry name" value="AB_hydrolase_fold"/>
</dbReference>
<dbReference type="Pfam" id="PF00561">
    <property type="entry name" value="Abhydrolase_1"/>
    <property type="match status" value="1"/>
</dbReference>
<evidence type="ECO:0000313" key="2">
    <source>
        <dbReference type="EMBL" id="SMB87707.1"/>
    </source>
</evidence>
<accession>A0A1W1V2U6</accession>
<dbReference type="PANTHER" id="PTHR43798">
    <property type="entry name" value="MONOACYLGLYCEROL LIPASE"/>
    <property type="match status" value="1"/>
</dbReference>
<dbReference type="Proteomes" id="UP000192368">
    <property type="component" value="Unassembled WGS sequence"/>
</dbReference>
<dbReference type="GO" id="GO:0003824">
    <property type="term" value="F:catalytic activity"/>
    <property type="evidence" value="ECO:0007669"/>
    <property type="project" value="InterPro"/>
</dbReference>
<dbReference type="PRINTS" id="PR00111">
    <property type="entry name" value="ABHYDROLASE"/>
</dbReference>
<dbReference type="AlphaFoldDB" id="A0A1W1V2U6"/>
<dbReference type="PRINTS" id="PR00412">
    <property type="entry name" value="EPOXHYDRLASE"/>
</dbReference>
<evidence type="ECO:0000259" key="1">
    <source>
        <dbReference type="Pfam" id="PF00561"/>
    </source>
</evidence>
<keyword evidence="3" id="KW-1185">Reference proteome</keyword>
<protein>
    <submittedName>
        <fullName evidence="2">Pimeloyl-ACP methyl ester carboxylesterase</fullName>
    </submittedName>
</protein>
<dbReference type="OrthoDB" id="252464at2"/>
<dbReference type="PANTHER" id="PTHR43798:SF33">
    <property type="entry name" value="HYDROLASE, PUTATIVE (AFU_ORTHOLOGUE AFUA_2G14860)-RELATED"/>
    <property type="match status" value="1"/>
</dbReference>
<reference evidence="3" key="1">
    <citation type="submission" date="2017-04" db="EMBL/GenBank/DDBJ databases">
        <authorList>
            <person name="Varghese N."/>
            <person name="Submissions S."/>
        </authorList>
    </citation>
    <scope>NUCLEOTIDE SEQUENCE [LARGE SCALE GENOMIC DNA]</scope>
    <source>
        <strain evidence="3">DSM 20463</strain>
    </source>
</reference>
<gene>
    <name evidence="2" type="ORF">SAMN00017477_1226</name>
</gene>
<feature type="domain" description="AB hydrolase-1" evidence="1">
    <location>
        <begin position="22"/>
        <end position="272"/>
    </location>
</feature>